<proteinExistence type="predicted"/>
<dbReference type="OrthoDB" id="3387554at2"/>
<evidence type="ECO:0000313" key="1">
    <source>
        <dbReference type="EMBL" id="SES32972.1"/>
    </source>
</evidence>
<dbReference type="AlphaFoldDB" id="A0A1H9WGA3"/>
<dbReference type="RefSeq" id="WP_089925159.1">
    <property type="nucleotide sequence ID" value="NZ_FOFV01000022.1"/>
</dbReference>
<dbReference type="Proteomes" id="UP000199503">
    <property type="component" value="Unassembled WGS sequence"/>
</dbReference>
<keyword evidence="2" id="KW-1185">Reference proteome</keyword>
<dbReference type="STRING" id="65499.SAMN04488000_12275"/>
<accession>A0A1H9WGA3</accession>
<sequence length="353" mass="37665">MTNLDEMLDLLHHEDRTSTRPLGDVRARVLEAASANVVPLRRRRVAPVAVAAAAAALVATGVLVVKANDAPSQAPPVAAESAVRPEVRLVSAAGALDDAADKIKTVDQPLAPGQYRLITEHGTYARGMIVGPSPDKGGTWAVELTSKTWIPADVTGEWLNRRTKDGEVKWLGGNVPQSEVPFKLDDTDTGERRGACGDFFPNARPKKVCGSTTDWDSPAFYASLPRDPAALYDWLRSSTGQRGSAPVSMFALATEILRAGHMPADLRAGWYRAIAKIDGVVLTPEKVTVDGRTGVGITLMDPRERLELVISPETGDFIGDRTIAGPENGYSWIPEGTVLKSVAITTAVVNSIG</sequence>
<dbReference type="EMBL" id="FOFV01000022">
    <property type="protein sequence ID" value="SES32972.1"/>
    <property type="molecule type" value="Genomic_DNA"/>
</dbReference>
<reference evidence="2" key="1">
    <citation type="submission" date="2016-10" db="EMBL/GenBank/DDBJ databases">
        <authorList>
            <person name="Varghese N."/>
            <person name="Submissions S."/>
        </authorList>
    </citation>
    <scope>NUCLEOTIDE SEQUENCE [LARGE SCALE GENOMIC DNA]</scope>
    <source>
        <strain evidence="2">DSM 44437</strain>
    </source>
</reference>
<dbReference type="InterPro" id="IPR047789">
    <property type="entry name" value="CU044_5270-like"/>
</dbReference>
<protein>
    <recommendedName>
        <fullName evidence="3">CU044_5270 family protein</fullName>
    </recommendedName>
</protein>
<evidence type="ECO:0000313" key="2">
    <source>
        <dbReference type="Proteomes" id="UP000199503"/>
    </source>
</evidence>
<name>A0A1H9WGA3_9PSEU</name>
<organism evidence="1 2">
    <name type="scientific">Lentzea albida</name>
    <dbReference type="NCBI Taxonomy" id="65499"/>
    <lineage>
        <taxon>Bacteria</taxon>
        <taxon>Bacillati</taxon>
        <taxon>Actinomycetota</taxon>
        <taxon>Actinomycetes</taxon>
        <taxon>Pseudonocardiales</taxon>
        <taxon>Pseudonocardiaceae</taxon>
        <taxon>Lentzea</taxon>
    </lineage>
</organism>
<evidence type="ECO:0008006" key="3">
    <source>
        <dbReference type="Google" id="ProtNLM"/>
    </source>
</evidence>
<gene>
    <name evidence="1" type="ORF">SAMN04488000_12275</name>
</gene>
<dbReference type="NCBIfam" id="NF038083">
    <property type="entry name" value="CU044_5270_fam"/>
    <property type="match status" value="1"/>
</dbReference>